<feature type="region of interest" description="Disordered" evidence="1">
    <location>
        <begin position="359"/>
        <end position="410"/>
    </location>
</feature>
<feature type="transmembrane region" description="Helical" evidence="2">
    <location>
        <begin position="586"/>
        <end position="603"/>
    </location>
</feature>
<evidence type="ECO:0000313" key="3">
    <source>
        <dbReference type="EMBL" id="KAF9966932.1"/>
    </source>
</evidence>
<evidence type="ECO:0000256" key="1">
    <source>
        <dbReference type="SAM" id="MobiDB-lite"/>
    </source>
</evidence>
<gene>
    <name evidence="3" type="ORF">BGZ70_000732</name>
</gene>
<sequence length="641" mass="71361">MAVRGSSTTSMGSFSTSPRQDRQDPVSLSPLDSEQPLLSTSTVTTRGPTIGALSSGALSHQEERSPLMETPPPNSSSSSSNTVMIPIPSEQPSDDDNNNDDAPPTTTTSANATTATATVTTLLLEARLKELRSRERHLRLLRTGSFFLLPSALPYLASSLVTYFTLEMEAEYSHDTVAEDGRVGRQRGGLLPWMVPWIPLVGVMVPIVLAKVLTRIQGCKNQRETRCPYERVRRAFSGKWAARSCDAPSPLSSLEAQEEEKEKEDAEVRKVDDEGCDTGLGLGLGLSLSSAGGYHLETKSPLRSRVHKISRRRLVPRSRTILMTSLCAWILLLASAPHLGLNQPETLVSVMARQGHRDSIVQKQTERQEQEQEEEEEVNSPFASILRSASPPNPLMARPNPWEDDEQQRQQEQEYLEALIRAAEDDDVLDWEVKYSIIEPGDLLEDPAEMTVMEEVVTMEKEEEQQQQPQEHVVRLFKYVPFATEIFMFLLAVCLGGMSVGLDQIRSQTQQSQAEWEQQLEEELVHSRQCESSDQARAYIQETMDHDDKQQGHTAWTWACGTLAVAGLSLNYWLVISLCHWNIPSLYFVGLGCAAMLLVHAWVPENDDNDKGDDTMATPQRSTAGRSYLGSYNDNEKGLSC</sequence>
<keyword evidence="4" id="KW-1185">Reference proteome</keyword>
<dbReference type="AlphaFoldDB" id="A0A9P6M5A1"/>
<dbReference type="OrthoDB" id="2442159at2759"/>
<feature type="compositionally biased region" description="Polar residues" evidence="1">
    <location>
        <begin position="617"/>
        <end position="633"/>
    </location>
</feature>
<accession>A0A9P6M5A1</accession>
<keyword evidence="2" id="KW-0472">Membrane</keyword>
<name>A0A9P6M5A1_MORAP</name>
<evidence type="ECO:0000256" key="2">
    <source>
        <dbReference type="SAM" id="Phobius"/>
    </source>
</evidence>
<proteinExistence type="predicted"/>
<evidence type="ECO:0000313" key="4">
    <source>
        <dbReference type="Proteomes" id="UP000738359"/>
    </source>
</evidence>
<feature type="compositionally biased region" description="Low complexity" evidence="1">
    <location>
        <begin position="1"/>
        <end position="17"/>
    </location>
</feature>
<keyword evidence="2" id="KW-1133">Transmembrane helix</keyword>
<feature type="region of interest" description="Disordered" evidence="1">
    <location>
        <begin position="243"/>
        <end position="271"/>
    </location>
</feature>
<feature type="transmembrane region" description="Helical" evidence="2">
    <location>
        <begin position="194"/>
        <end position="213"/>
    </location>
</feature>
<feature type="region of interest" description="Disordered" evidence="1">
    <location>
        <begin position="1"/>
        <end position="114"/>
    </location>
</feature>
<keyword evidence="2" id="KW-0812">Transmembrane</keyword>
<organism evidence="3 4">
    <name type="scientific">Mortierella alpina</name>
    <name type="common">Oleaginous fungus</name>
    <name type="synonym">Mortierella renispora</name>
    <dbReference type="NCBI Taxonomy" id="64518"/>
    <lineage>
        <taxon>Eukaryota</taxon>
        <taxon>Fungi</taxon>
        <taxon>Fungi incertae sedis</taxon>
        <taxon>Mucoromycota</taxon>
        <taxon>Mortierellomycotina</taxon>
        <taxon>Mortierellomycetes</taxon>
        <taxon>Mortierellales</taxon>
        <taxon>Mortierellaceae</taxon>
        <taxon>Mortierella</taxon>
    </lineage>
</organism>
<comment type="caution">
    <text evidence="3">The sequence shown here is derived from an EMBL/GenBank/DDBJ whole genome shotgun (WGS) entry which is preliminary data.</text>
</comment>
<feature type="transmembrane region" description="Helical" evidence="2">
    <location>
        <begin position="555"/>
        <end position="574"/>
    </location>
</feature>
<feature type="transmembrane region" description="Helical" evidence="2">
    <location>
        <begin position="479"/>
        <end position="502"/>
    </location>
</feature>
<reference evidence="3" key="1">
    <citation type="journal article" date="2020" name="Fungal Divers.">
        <title>Resolving the Mortierellaceae phylogeny through synthesis of multi-gene phylogenetics and phylogenomics.</title>
        <authorList>
            <person name="Vandepol N."/>
            <person name="Liber J."/>
            <person name="Desiro A."/>
            <person name="Na H."/>
            <person name="Kennedy M."/>
            <person name="Barry K."/>
            <person name="Grigoriev I.V."/>
            <person name="Miller A.N."/>
            <person name="O'Donnell K."/>
            <person name="Stajich J.E."/>
            <person name="Bonito G."/>
        </authorList>
    </citation>
    <scope>NUCLEOTIDE SEQUENCE</scope>
    <source>
        <strain evidence="3">CK1249</strain>
    </source>
</reference>
<feature type="compositionally biased region" description="Basic and acidic residues" evidence="1">
    <location>
        <begin position="359"/>
        <end position="370"/>
    </location>
</feature>
<feature type="compositionally biased region" description="Low complexity" evidence="1">
    <location>
        <begin position="100"/>
        <end position="114"/>
    </location>
</feature>
<protein>
    <submittedName>
        <fullName evidence="3">Uncharacterized protein</fullName>
    </submittedName>
</protein>
<dbReference type="Proteomes" id="UP000738359">
    <property type="component" value="Unassembled WGS sequence"/>
</dbReference>
<dbReference type="EMBL" id="JAAAHY010000115">
    <property type="protein sequence ID" value="KAF9966932.1"/>
    <property type="molecule type" value="Genomic_DNA"/>
</dbReference>
<feature type="compositionally biased region" description="Polar residues" evidence="1">
    <location>
        <begin position="30"/>
        <end position="47"/>
    </location>
</feature>
<feature type="transmembrane region" description="Helical" evidence="2">
    <location>
        <begin position="146"/>
        <end position="166"/>
    </location>
</feature>
<feature type="region of interest" description="Disordered" evidence="1">
    <location>
        <begin position="608"/>
        <end position="641"/>
    </location>
</feature>